<reference evidence="1 2" key="1">
    <citation type="submission" date="2018-08" db="EMBL/GenBank/DDBJ databases">
        <title>A genome reference for cultivated species of the human gut microbiota.</title>
        <authorList>
            <person name="Zou Y."/>
            <person name="Xue W."/>
            <person name="Luo G."/>
        </authorList>
    </citation>
    <scope>NUCLEOTIDE SEQUENCE [LARGE SCALE GENOMIC DNA]</scope>
    <source>
        <strain evidence="1 2">AM36-3AA</strain>
    </source>
</reference>
<gene>
    <name evidence="1" type="ORF">DW848_03355</name>
</gene>
<evidence type="ECO:0000313" key="1">
    <source>
        <dbReference type="EMBL" id="RHC40714.1"/>
    </source>
</evidence>
<accession>A0A414A4Y6</accession>
<protein>
    <submittedName>
        <fullName evidence="1">Uncharacterized protein</fullName>
    </submittedName>
</protein>
<dbReference type="AlphaFoldDB" id="A0A414A4Y6"/>
<sequence length="137" mass="15703">MMKAEFEAMAGKSVTDEEYKVIEAVYTWHPAINDTTGKDQMKTLYTQFGFGVIRGMLPVAEKMEKLDGERRELLAQLDTIKIREGLLAVGDMELEETIEKVNELYMKANTEEEFEQMMKSLDVRNEIKSIARKVIGC</sequence>
<dbReference type="RefSeq" id="WP_118389480.1">
    <property type="nucleotide sequence ID" value="NZ_QSHU01000003.1"/>
</dbReference>
<organism evidence="1 2">
    <name type="scientific">Agathobacter rectalis</name>
    <dbReference type="NCBI Taxonomy" id="39491"/>
    <lineage>
        <taxon>Bacteria</taxon>
        <taxon>Bacillati</taxon>
        <taxon>Bacillota</taxon>
        <taxon>Clostridia</taxon>
        <taxon>Lachnospirales</taxon>
        <taxon>Lachnospiraceae</taxon>
        <taxon>Agathobacter</taxon>
    </lineage>
</organism>
<comment type="caution">
    <text evidence="1">The sequence shown here is derived from an EMBL/GenBank/DDBJ whole genome shotgun (WGS) entry which is preliminary data.</text>
</comment>
<proteinExistence type="predicted"/>
<name>A0A414A4Y6_9FIRM</name>
<dbReference type="Proteomes" id="UP000286104">
    <property type="component" value="Unassembled WGS sequence"/>
</dbReference>
<dbReference type="EMBL" id="QSHU01000003">
    <property type="protein sequence ID" value="RHC40714.1"/>
    <property type="molecule type" value="Genomic_DNA"/>
</dbReference>
<evidence type="ECO:0000313" key="2">
    <source>
        <dbReference type="Proteomes" id="UP000286104"/>
    </source>
</evidence>